<keyword evidence="4" id="KW-1185">Reference proteome</keyword>
<accession>A0AAN8X920</accession>
<dbReference type="EMBL" id="JAXCGZ010011714">
    <property type="protein sequence ID" value="KAK7074239.1"/>
    <property type="molecule type" value="Genomic_DNA"/>
</dbReference>
<organism evidence="3 4">
    <name type="scientific">Halocaridina rubra</name>
    <name type="common">Hawaiian red shrimp</name>
    <dbReference type="NCBI Taxonomy" id="373956"/>
    <lineage>
        <taxon>Eukaryota</taxon>
        <taxon>Metazoa</taxon>
        <taxon>Ecdysozoa</taxon>
        <taxon>Arthropoda</taxon>
        <taxon>Crustacea</taxon>
        <taxon>Multicrustacea</taxon>
        <taxon>Malacostraca</taxon>
        <taxon>Eumalacostraca</taxon>
        <taxon>Eucarida</taxon>
        <taxon>Decapoda</taxon>
        <taxon>Pleocyemata</taxon>
        <taxon>Caridea</taxon>
        <taxon>Atyoidea</taxon>
        <taxon>Atyidae</taxon>
        <taxon>Halocaridina</taxon>
    </lineage>
</organism>
<feature type="signal peptide" evidence="2">
    <location>
        <begin position="1"/>
        <end position="26"/>
    </location>
</feature>
<sequence length="148" mass="16009">MRGKVHLLGAFGAIALVILSAASTRGEEGTEEEKNDEAILPRHPLYASLLRSENRRRLLKSGPVEDPPNAVYEEDVNSEGDKRGDYGDFVDGYNIPDSFSSAPSYADPTLLSAVMTQADEANFRHQGQSRPASSDGSDGLSNKSLGRR</sequence>
<evidence type="ECO:0000256" key="2">
    <source>
        <dbReference type="SAM" id="SignalP"/>
    </source>
</evidence>
<feature type="chain" id="PRO_5043045239" description="Secreted protein" evidence="2">
    <location>
        <begin position="27"/>
        <end position="148"/>
    </location>
</feature>
<gene>
    <name evidence="3" type="ORF">SK128_020391</name>
</gene>
<feature type="region of interest" description="Disordered" evidence="1">
    <location>
        <begin position="59"/>
        <end position="87"/>
    </location>
</feature>
<reference evidence="3 4" key="1">
    <citation type="submission" date="2023-11" db="EMBL/GenBank/DDBJ databases">
        <title>Halocaridina rubra genome assembly.</title>
        <authorList>
            <person name="Smith C."/>
        </authorList>
    </citation>
    <scope>NUCLEOTIDE SEQUENCE [LARGE SCALE GENOMIC DNA]</scope>
    <source>
        <strain evidence="3">EP-1</strain>
        <tissue evidence="3">Whole</tissue>
    </source>
</reference>
<dbReference type="AlphaFoldDB" id="A0AAN8X920"/>
<protein>
    <recommendedName>
        <fullName evidence="5">Secreted protein</fullName>
    </recommendedName>
</protein>
<evidence type="ECO:0000313" key="3">
    <source>
        <dbReference type="EMBL" id="KAK7074239.1"/>
    </source>
</evidence>
<dbReference type="Proteomes" id="UP001381693">
    <property type="component" value="Unassembled WGS sequence"/>
</dbReference>
<evidence type="ECO:0000256" key="1">
    <source>
        <dbReference type="SAM" id="MobiDB-lite"/>
    </source>
</evidence>
<keyword evidence="2" id="KW-0732">Signal</keyword>
<comment type="caution">
    <text evidence="3">The sequence shown here is derived from an EMBL/GenBank/DDBJ whole genome shotgun (WGS) entry which is preliminary data.</text>
</comment>
<proteinExistence type="predicted"/>
<evidence type="ECO:0000313" key="4">
    <source>
        <dbReference type="Proteomes" id="UP001381693"/>
    </source>
</evidence>
<evidence type="ECO:0008006" key="5">
    <source>
        <dbReference type="Google" id="ProtNLM"/>
    </source>
</evidence>
<feature type="region of interest" description="Disordered" evidence="1">
    <location>
        <begin position="117"/>
        <end position="148"/>
    </location>
</feature>
<feature type="compositionally biased region" description="Polar residues" evidence="1">
    <location>
        <begin position="125"/>
        <end position="148"/>
    </location>
</feature>
<name>A0AAN8X920_HALRR</name>